<sequence>MIIKLINFKNFIMLIIKAKIRKKINKNKNKQLRNKKKIPAVIYGKNKKNININIKENIIKNIKNKNNIYKKQLIIKINDIEETVRIQSIQQHPYKENIIHIDFLYTK</sequence>
<dbReference type="AlphaFoldDB" id="A0A346DZV1"/>
<keyword evidence="1 5" id="KW-0699">rRNA-binding</keyword>
<dbReference type="GO" id="GO:0006412">
    <property type="term" value="P:translation"/>
    <property type="evidence" value="ECO:0007669"/>
    <property type="project" value="UniProtKB-UniRule"/>
</dbReference>
<name>A0A346DZV1_9ENTR</name>
<dbReference type="Gene3D" id="2.40.240.10">
    <property type="entry name" value="Ribosomal Protein L25, Chain P"/>
    <property type="match status" value="1"/>
</dbReference>
<evidence type="ECO:0000256" key="4">
    <source>
        <dbReference type="ARBA" id="ARBA00023274"/>
    </source>
</evidence>
<dbReference type="InterPro" id="IPR020055">
    <property type="entry name" value="Ribosomal_bL25_short"/>
</dbReference>
<dbReference type="InterPro" id="IPR011035">
    <property type="entry name" value="Ribosomal_bL25/Gln-tRNA_synth"/>
</dbReference>
<dbReference type="Proteomes" id="UP000256856">
    <property type="component" value="Chromosome"/>
</dbReference>
<dbReference type="SUPFAM" id="SSF50715">
    <property type="entry name" value="Ribosomal protein L25-like"/>
    <property type="match status" value="1"/>
</dbReference>
<dbReference type="HAMAP" id="MF_01336">
    <property type="entry name" value="Ribosomal_bL25"/>
    <property type="match status" value="1"/>
</dbReference>
<dbReference type="CDD" id="cd00495">
    <property type="entry name" value="Ribosomal_L25_TL5_CTC"/>
    <property type="match status" value="1"/>
</dbReference>
<evidence type="ECO:0000256" key="3">
    <source>
        <dbReference type="ARBA" id="ARBA00022980"/>
    </source>
</evidence>
<evidence type="ECO:0000313" key="7">
    <source>
        <dbReference type="EMBL" id="AXN02256.1"/>
    </source>
</evidence>
<comment type="subunit">
    <text evidence="5">Part of the 50S ribosomal subunit; part of the 5S rRNA/L5/L18/L25 subcomplex. Contacts the 5S rRNA. Binds to the 5S rRNA independently of L5 and L18.</text>
</comment>
<proteinExistence type="inferred from homology"/>
<keyword evidence="2 5" id="KW-0694">RNA-binding</keyword>
<comment type="similarity">
    <text evidence="5">Belongs to the bacterial ribosomal protein bL25 family.</text>
</comment>
<comment type="function">
    <text evidence="5">This is one of the proteins that binds to the 5S RNA in the ribosome where it forms part of the central protuberance.</text>
</comment>
<organism evidence="7 8">
    <name type="scientific">Candidatus Purcelliella pentastirinorum</name>
    <dbReference type="NCBI Taxonomy" id="472834"/>
    <lineage>
        <taxon>Bacteria</taxon>
        <taxon>Pseudomonadati</taxon>
        <taxon>Pseudomonadota</taxon>
        <taxon>Gammaproteobacteria</taxon>
        <taxon>Enterobacterales</taxon>
        <taxon>Enterobacteriaceae</taxon>
        <taxon>Candidatus Purcelliella</taxon>
    </lineage>
</organism>
<evidence type="ECO:0000256" key="2">
    <source>
        <dbReference type="ARBA" id="ARBA00022884"/>
    </source>
</evidence>
<evidence type="ECO:0000256" key="5">
    <source>
        <dbReference type="HAMAP-Rule" id="MF_01336"/>
    </source>
</evidence>
<dbReference type="GO" id="GO:1990904">
    <property type="term" value="C:ribonucleoprotein complex"/>
    <property type="evidence" value="ECO:0007669"/>
    <property type="project" value="UniProtKB-KW"/>
</dbReference>
<evidence type="ECO:0000313" key="8">
    <source>
        <dbReference type="Proteomes" id="UP000256856"/>
    </source>
</evidence>
<feature type="domain" description="Large ribosomal subunit protein bL25 L25" evidence="6">
    <location>
        <begin position="16"/>
        <end position="103"/>
    </location>
</feature>
<dbReference type="GO" id="GO:0008097">
    <property type="term" value="F:5S rRNA binding"/>
    <property type="evidence" value="ECO:0007669"/>
    <property type="project" value="InterPro"/>
</dbReference>
<keyword evidence="8" id="KW-1185">Reference proteome</keyword>
<dbReference type="NCBIfam" id="NF004612">
    <property type="entry name" value="PRK05943.1"/>
    <property type="match status" value="1"/>
</dbReference>
<reference evidence="7 8" key="1">
    <citation type="submission" date="2018-03" db="EMBL/GenBank/DDBJ databases">
        <title>A parallel universe: an anciently diverged bacterial symbiosis in a Hawaiian planthopper (Hemiptera: Cixiidae) reveals rearranged nutritional responsibilities.</title>
        <authorList>
            <person name="Bennett G."/>
            <person name="Mao M."/>
        </authorList>
    </citation>
    <scope>NUCLEOTIDE SEQUENCE [LARGE SCALE GENOMIC DNA]</scope>
    <source>
        <strain evidence="7 8">OLIH</strain>
    </source>
</reference>
<keyword evidence="3 5" id="KW-0689">Ribosomal protein</keyword>
<dbReference type="InterPro" id="IPR020056">
    <property type="entry name" value="Rbsml_bL25/Gln-tRNA_synth_N"/>
</dbReference>
<dbReference type="InterPro" id="IPR029751">
    <property type="entry name" value="Ribosomal_L25_dom"/>
</dbReference>
<evidence type="ECO:0000259" key="6">
    <source>
        <dbReference type="Pfam" id="PF01386"/>
    </source>
</evidence>
<dbReference type="KEGG" id="ppet:C9I82_291"/>
<protein>
    <recommendedName>
        <fullName evidence="5">Large ribosomal subunit protein bL25</fullName>
    </recommendedName>
</protein>
<dbReference type="EMBL" id="CP028374">
    <property type="protein sequence ID" value="AXN02256.1"/>
    <property type="molecule type" value="Genomic_DNA"/>
</dbReference>
<keyword evidence="4 5" id="KW-0687">Ribonucleoprotein</keyword>
<accession>A0A346DZV1</accession>
<dbReference type="GO" id="GO:0003735">
    <property type="term" value="F:structural constituent of ribosome"/>
    <property type="evidence" value="ECO:0007669"/>
    <property type="project" value="InterPro"/>
</dbReference>
<gene>
    <name evidence="5" type="primary">rplY</name>
    <name evidence="7" type="ORF">C9I82_291</name>
</gene>
<evidence type="ECO:0000256" key="1">
    <source>
        <dbReference type="ARBA" id="ARBA00022730"/>
    </source>
</evidence>
<dbReference type="Pfam" id="PF01386">
    <property type="entry name" value="Ribosomal_L25p"/>
    <property type="match status" value="1"/>
</dbReference>
<dbReference type="GO" id="GO:0005840">
    <property type="term" value="C:ribosome"/>
    <property type="evidence" value="ECO:0007669"/>
    <property type="project" value="UniProtKB-KW"/>
</dbReference>